<evidence type="ECO:0000256" key="2">
    <source>
        <dbReference type="SAM" id="SignalP"/>
    </source>
</evidence>
<evidence type="ECO:0000313" key="5">
    <source>
        <dbReference type="Proteomes" id="UP000315017"/>
    </source>
</evidence>
<evidence type="ECO:0000313" key="4">
    <source>
        <dbReference type="EMBL" id="QDU28350.1"/>
    </source>
</evidence>
<gene>
    <name evidence="4" type="ORF">ETAA8_34500</name>
</gene>
<feature type="domain" description="Peptidase S9 prolyl oligopeptidase catalytic" evidence="3">
    <location>
        <begin position="226"/>
        <end position="359"/>
    </location>
</feature>
<dbReference type="KEGG" id="aagg:ETAA8_34500"/>
<evidence type="ECO:0000256" key="1">
    <source>
        <dbReference type="ARBA" id="ARBA00022729"/>
    </source>
</evidence>
<dbReference type="InterPro" id="IPR001375">
    <property type="entry name" value="Peptidase_S9_cat"/>
</dbReference>
<protein>
    <submittedName>
        <fullName evidence="4">Esterase</fullName>
    </submittedName>
</protein>
<dbReference type="InterPro" id="IPR050955">
    <property type="entry name" value="Plant_Biomass_Hydrol_Est"/>
</dbReference>
<feature type="signal peptide" evidence="2">
    <location>
        <begin position="1"/>
        <end position="27"/>
    </location>
</feature>
<accession>A0A517YDP6</accession>
<dbReference type="GO" id="GO:0008236">
    <property type="term" value="F:serine-type peptidase activity"/>
    <property type="evidence" value="ECO:0007669"/>
    <property type="project" value="InterPro"/>
</dbReference>
<dbReference type="OrthoDB" id="236649at2"/>
<dbReference type="Proteomes" id="UP000315017">
    <property type="component" value="Chromosome"/>
</dbReference>
<dbReference type="EMBL" id="CP036274">
    <property type="protein sequence ID" value="QDU28350.1"/>
    <property type="molecule type" value="Genomic_DNA"/>
</dbReference>
<evidence type="ECO:0000259" key="3">
    <source>
        <dbReference type="Pfam" id="PF00326"/>
    </source>
</evidence>
<organism evidence="4 5">
    <name type="scientific">Anatilimnocola aggregata</name>
    <dbReference type="NCBI Taxonomy" id="2528021"/>
    <lineage>
        <taxon>Bacteria</taxon>
        <taxon>Pseudomonadati</taxon>
        <taxon>Planctomycetota</taxon>
        <taxon>Planctomycetia</taxon>
        <taxon>Pirellulales</taxon>
        <taxon>Pirellulaceae</taxon>
        <taxon>Anatilimnocola</taxon>
    </lineage>
</organism>
<dbReference type="GO" id="GO:0006508">
    <property type="term" value="P:proteolysis"/>
    <property type="evidence" value="ECO:0007669"/>
    <property type="project" value="InterPro"/>
</dbReference>
<dbReference type="Gene3D" id="3.40.50.1820">
    <property type="entry name" value="alpha/beta hydrolase"/>
    <property type="match status" value="1"/>
</dbReference>
<sequence precursor="true">MICVPSAFRLSATLTLLMSMSGLVTQAQPAKIPPADSGEQAVLPAIPPIKRVLPPEGIEVPTNVRERLVKELEAIGQRFVEIKDHELSADIFVFIKAVTYALENREFYDPKDFAKADALLKEANLRLDQLAAGKHPWTTATGTVVRGFHSGIDGFPQPYGAVIPKDHDLSKVAPLYVWLHGRGDKQTDLHFIYERMSKPGQIAPPGAIVVHAFGRQCVGYKHAGEVDVIEATMHAEKQYNTDPKRRVLIGFSMGGAGAWHVGAHFADHFRVVAPGAGFAETAQYVKLKPEDYPAWYEQKLWGHYDTPAYVRNLFNCDVFAYSGELDRQIQAARVMEAAYQSEGRELTHLIGPKTEHKYEPTVLKELLAKIDEAVKKPAEDPPKKVSLQTRTLRYARQHWLQLFRLEEHWQDTRVDATLDGSQFDVTTKNVAFLGIMLPKDIHDKDGKVQITIDGQNLVVERSSKGSDEICAIYKTDGKWAHEDLAKLYTRVQEKVKRIDSHGPIDDAYRNTFVVVTPSGKSKNARFQAWQEFELEHFRSRWRSLMRAELRVIKDTEVTDQIIKLANLSLWGDADSNSVIKQIAADLPIKRAGEDWVVGTEKYDAATHVPVMIYPNPLDKNNWPPKYVVLNSGLTFREAHDKTNSQQNPKLPDWAMIDLTQVPDASAPGKIVNAGFFDEKWELKPVSKK</sequence>
<keyword evidence="1 2" id="KW-0732">Signal</keyword>
<dbReference type="PANTHER" id="PTHR43037:SF1">
    <property type="entry name" value="BLL1128 PROTEIN"/>
    <property type="match status" value="1"/>
</dbReference>
<dbReference type="SUPFAM" id="SSF53474">
    <property type="entry name" value="alpha/beta-Hydrolases"/>
    <property type="match status" value="1"/>
</dbReference>
<reference evidence="4 5" key="1">
    <citation type="submission" date="2019-02" db="EMBL/GenBank/DDBJ databases">
        <title>Deep-cultivation of Planctomycetes and their phenomic and genomic characterization uncovers novel biology.</title>
        <authorList>
            <person name="Wiegand S."/>
            <person name="Jogler M."/>
            <person name="Boedeker C."/>
            <person name="Pinto D."/>
            <person name="Vollmers J."/>
            <person name="Rivas-Marin E."/>
            <person name="Kohn T."/>
            <person name="Peeters S.H."/>
            <person name="Heuer A."/>
            <person name="Rast P."/>
            <person name="Oberbeckmann S."/>
            <person name="Bunk B."/>
            <person name="Jeske O."/>
            <person name="Meyerdierks A."/>
            <person name="Storesund J.E."/>
            <person name="Kallscheuer N."/>
            <person name="Luecker S."/>
            <person name="Lage O.M."/>
            <person name="Pohl T."/>
            <person name="Merkel B.J."/>
            <person name="Hornburger P."/>
            <person name="Mueller R.-W."/>
            <person name="Bruemmer F."/>
            <person name="Labrenz M."/>
            <person name="Spormann A.M."/>
            <person name="Op den Camp H."/>
            <person name="Overmann J."/>
            <person name="Amann R."/>
            <person name="Jetten M.S.M."/>
            <person name="Mascher T."/>
            <person name="Medema M.H."/>
            <person name="Devos D.P."/>
            <person name="Kaster A.-K."/>
            <person name="Ovreas L."/>
            <person name="Rohde M."/>
            <person name="Galperin M.Y."/>
            <person name="Jogler C."/>
        </authorList>
    </citation>
    <scope>NUCLEOTIDE SEQUENCE [LARGE SCALE GENOMIC DNA]</scope>
    <source>
        <strain evidence="4 5">ETA_A8</strain>
    </source>
</reference>
<dbReference type="RefSeq" id="WP_145090481.1">
    <property type="nucleotide sequence ID" value="NZ_CP036274.1"/>
</dbReference>
<keyword evidence="5" id="KW-1185">Reference proteome</keyword>
<dbReference type="Pfam" id="PF00326">
    <property type="entry name" value="Peptidase_S9"/>
    <property type="match status" value="1"/>
</dbReference>
<dbReference type="AlphaFoldDB" id="A0A517YDP6"/>
<proteinExistence type="predicted"/>
<dbReference type="PANTHER" id="PTHR43037">
    <property type="entry name" value="UNNAMED PRODUCT-RELATED"/>
    <property type="match status" value="1"/>
</dbReference>
<feature type="chain" id="PRO_5022023992" evidence="2">
    <location>
        <begin position="28"/>
        <end position="688"/>
    </location>
</feature>
<dbReference type="InterPro" id="IPR029058">
    <property type="entry name" value="AB_hydrolase_fold"/>
</dbReference>
<name>A0A517YDP6_9BACT</name>